<dbReference type="EMBL" id="KI963949">
    <property type="protein sequence ID" value="EUC47681.1"/>
    <property type="molecule type" value="Genomic_DNA"/>
</dbReference>
<sequence>MACASTWRGVAVYYSRSTGIDAGVRWASCHCIYWQCSPPTCASFVIAFVVVTTTPEPTRTSPPPNDGVLQHIAPCKEHHRLQPPSVAISDYVTAFTSPTITPRRKDHRHVHPPHMRAKVTRGSSLHDNACLIEATPIDRFTVVQMLLQHCC</sequence>
<dbReference type="Proteomes" id="UP000054032">
    <property type="component" value="Unassembled WGS sequence"/>
</dbReference>
<dbReference type="AlphaFoldDB" id="W6ZV95"/>
<dbReference type="KEGG" id="bor:COCMIDRAFT_24391"/>
<proteinExistence type="predicted"/>
<organism evidence="1 2">
    <name type="scientific">Bipolaris oryzae ATCC 44560</name>
    <dbReference type="NCBI Taxonomy" id="930090"/>
    <lineage>
        <taxon>Eukaryota</taxon>
        <taxon>Fungi</taxon>
        <taxon>Dikarya</taxon>
        <taxon>Ascomycota</taxon>
        <taxon>Pezizomycotina</taxon>
        <taxon>Dothideomycetes</taxon>
        <taxon>Pleosporomycetidae</taxon>
        <taxon>Pleosporales</taxon>
        <taxon>Pleosporineae</taxon>
        <taxon>Pleosporaceae</taxon>
        <taxon>Bipolaris</taxon>
    </lineage>
</organism>
<gene>
    <name evidence="1" type="ORF">COCMIDRAFT_24391</name>
</gene>
<reference evidence="1 2" key="1">
    <citation type="journal article" date="2013" name="PLoS Genet.">
        <title>Comparative genome structure, secondary metabolite, and effector coding capacity across Cochliobolus pathogens.</title>
        <authorList>
            <person name="Condon B.J."/>
            <person name="Leng Y."/>
            <person name="Wu D."/>
            <person name="Bushley K.E."/>
            <person name="Ohm R.A."/>
            <person name="Otillar R."/>
            <person name="Martin J."/>
            <person name="Schackwitz W."/>
            <person name="Grimwood J."/>
            <person name="MohdZainudin N."/>
            <person name="Xue C."/>
            <person name="Wang R."/>
            <person name="Manning V.A."/>
            <person name="Dhillon B."/>
            <person name="Tu Z.J."/>
            <person name="Steffenson B.J."/>
            <person name="Salamov A."/>
            <person name="Sun H."/>
            <person name="Lowry S."/>
            <person name="LaButti K."/>
            <person name="Han J."/>
            <person name="Copeland A."/>
            <person name="Lindquist E."/>
            <person name="Barry K."/>
            <person name="Schmutz J."/>
            <person name="Baker S.E."/>
            <person name="Ciuffetti L.M."/>
            <person name="Grigoriev I.V."/>
            <person name="Zhong S."/>
            <person name="Turgeon B.G."/>
        </authorList>
    </citation>
    <scope>NUCLEOTIDE SEQUENCE [LARGE SCALE GENOMIC DNA]</scope>
    <source>
        <strain evidence="1 2">ATCC 44560</strain>
    </source>
</reference>
<name>W6ZV95_COCMI</name>
<dbReference type="HOGENOM" id="CLU_1731126_0_0_1"/>
<accession>W6ZV95</accession>
<dbReference type="RefSeq" id="XP_007685739.1">
    <property type="nucleotide sequence ID" value="XM_007687549.1"/>
</dbReference>
<protein>
    <submittedName>
        <fullName evidence="1">Uncharacterized protein</fullName>
    </submittedName>
</protein>
<keyword evidence="2" id="KW-1185">Reference proteome</keyword>
<evidence type="ECO:0000313" key="1">
    <source>
        <dbReference type="EMBL" id="EUC47681.1"/>
    </source>
</evidence>
<evidence type="ECO:0000313" key="2">
    <source>
        <dbReference type="Proteomes" id="UP000054032"/>
    </source>
</evidence>
<dbReference type="GeneID" id="19120584"/>